<evidence type="ECO:0000256" key="5">
    <source>
        <dbReference type="ARBA" id="ARBA00022771"/>
    </source>
</evidence>
<dbReference type="InterPro" id="IPR013083">
    <property type="entry name" value="Znf_RING/FYVE/PHD"/>
</dbReference>
<organism evidence="11 12">
    <name type="scientific">Trifolium pratense</name>
    <name type="common">Red clover</name>
    <dbReference type="NCBI Taxonomy" id="57577"/>
    <lineage>
        <taxon>Eukaryota</taxon>
        <taxon>Viridiplantae</taxon>
        <taxon>Streptophyta</taxon>
        <taxon>Embryophyta</taxon>
        <taxon>Tracheophyta</taxon>
        <taxon>Spermatophyta</taxon>
        <taxon>Magnoliopsida</taxon>
        <taxon>eudicotyledons</taxon>
        <taxon>Gunneridae</taxon>
        <taxon>Pentapetalae</taxon>
        <taxon>rosids</taxon>
        <taxon>fabids</taxon>
        <taxon>Fabales</taxon>
        <taxon>Fabaceae</taxon>
        <taxon>Papilionoideae</taxon>
        <taxon>50 kb inversion clade</taxon>
        <taxon>NPAAA clade</taxon>
        <taxon>Hologalegina</taxon>
        <taxon>IRL clade</taxon>
        <taxon>Trifolieae</taxon>
        <taxon>Trifolium</taxon>
    </lineage>
</organism>
<dbReference type="Gene3D" id="3.30.40.10">
    <property type="entry name" value="Zinc/RING finger domain, C3HC4 (zinc finger)"/>
    <property type="match status" value="1"/>
</dbReference>
<proteinExistence type="predicted"/>
<evidence type="ECO:0000256" key="3">
    <source>
        <dbReference type="ARBA" id="ARBA00022679"/>
    </source>
</evidence>
<evidence type="ECO:0000313" key="12">
    <source>
        <dbReference type="Proteomes" id="UP000236291"/>
    </source>
</evidence>
<dbReference type="Pfam" id="PF14369">
    <property type="entry name" value="Zn_ribbon_19"/>
    <property type="match status" value="1"/>
</dbReference>
<keyword evidence="6" id="KW-0833">Ubl conjugation pathway</keyword>
<protein>
    <recommendedName>
        <fullName evidence="2">RING-type E3 ubiquitin transferase</fullName>
        <ecNumber evidence="2">2.3.2.27</ecNumber>
    </recommendedName>
</protein>
<dbReference type="Proteomes" id="UP000236291">
    <property type="component" value="Unassembled WGS sequence"/>
</dbReference>
<keyword evidence="4" id="KW-0479">Metal-binding</keyword>
<evidence type="ECO:0000256" key="9">
    <source>
        <dbReference type="SAM" id="MobiDB-lite"/>
    </source>
</evidence>
<evidence type="ECO:0000256" key="2">
    <source>
        <dbReference type="ARBA" id="ARBA00012483"/>
    </source>
</evidence>
<accession>A0A2K3NCU6</accession>
<comment type="caution">
    <text evidence="11">The sequence shown here is derived from an EMBL/GenBank/DDBJ whole genome shotgun (WGS) entry which is preliminary data.</text>
</comment>
<evidence type="ECO:0000256" key="1">
    <source>
        <dbReference type="ARBA" id="ARBA00000900"/>
    </source>
</evidence>
<sequence length="285" mass="32193">MSRRATHWCHTCRQPILLAGRDALCPYCEGGFVQEINELRRLASSSQMEEFHDDADIFDAIHAVVSQRGSVPRIGFRDAVDSYMRQRRDGRNTNFDVRRRSVSGSVPIPEQTWGVFSSGGRYLIFHGQTPNSRGDPRHVDFGEYFMDTGLDELIEQLNTNGRGPAPASRSSIEAMPTIKITQAHVHSDSHCPICIERFELGSKAREMACKHIYHSDCIVPWLIQHNSCPVCRVELPPNGRGSSRGSRNWGRRNDNSTGQNDNGRGRRNPLSFLWPFRSSSSNTNH</sequence>
<keyword evidence="3" id="KW-0808">Transferase</keyword>
<comment type="catalytic activity">
    <reaction evidence="1">
        <text>S-ubiquitinyl-[E2 ubiquitin-conjugating enzyme]-L-cysteine + [acceptor protein]-L-lysine = [E2 ubiquitin-conjugating enzyme]-L-cysteine + N(6)-ubiquitinyl-[acceptor protein]-L-lysine.</text>
        <dbReference type="EC" id="2.3.2.27"/>
    </reaction>
</comment>
<dbReference type="GO" id="GO:0016567">
    <property type="term" value="P:protein ubiquitination"/>
    <property type="evidence" value="ECO:0007669"/>
    <property type="project" value="TreeGrafter"/>
</dbReference>
<dbReference type="EMBL" id="ASHM01019409">
    <property type="protein sequence ID" value="PNY00845.1"/>
    <property type="molecule type" value="Genomic_DNA"/>
</dbReference>
<evidence type="ECO:0000256" key="4">
    <source>
        <dbReference type="ARBA" id="ARBA00022723"/>
    </source>
</evidence>
<gene>
    <name evidence="11" type="ORF">L195_g024132</name>
</gene>
<dbReference type="GO" id="GO:0005737">
    <property type="term" value="C:cytoplasm"/>
    <property type="evidence" value="ECO:0007669"/>
    <property type="project" value="TreeGrafter"/>
</dbReference>
<dbReference type="EC" id="2.3.2.27" evidence="2"/>
<feature type="compositionally biased region" description="Low complexity" evidence="9">
    <location>
        <begin position="238"/>
        <end position="248"/>
    </location>
</feature>
<keyword evidence="7" id="KW-0862">Zinc</keyword>
<dbReference type="GO" id="GO:0061630">
    <property type="term" value="F:ubiquitin protein ligase activity"/>
    <property type="evidence" value="ECO:0007669"/>
    <property type="project" value="UniProtKB-EC"/>
</dbReference>
<dbReference type="GO" id="GO:0008270">
    <property type="term" value="F:zinc ion binding"/>
    <property type="evidence" value="ECO:0007669"/>
    <property type="project" value="UniProtKB-KW"/>
</dbReference>
<dbReference type="PROSITE" id="PS50089">
    <property type="entry name" value="ZF_RING_2"/>
    <property type="match status" value="1"/>
</dbReference>
<dbReference type="FunFam" id="3.30.40.10:FF:000022">
    <property type="entry name" value="E3 ubiquitin-protein ligase RING1-like"/>
    <property type="match status" value="1"/>
</dbReference>
<evidence type="ECO:0000313" key="11">
    <source>
        <dbReference type="EMBL" id="PNY00845.1"/>
    </source>
</evidence>
<dbReference type="AlphaFoldDB" id="A0A2K3NCU6"/>
<evidence type="ECO:0000256" key="6">
    <source>
        <dbReference type="ARBA" id="ARBA00022786"/>
    </source>
</evidence>
<dbReference type="Pfam" id="PF13639">
    <property type="entry name" value="zf-RING_2"/>
    <property type="match status" value="1"/>
</dbReference>
<reference evidence="11 12" key="2">
    <citation type="journal article" date="2017" name="Front. Plant Sci.">
        <title>Gene Classification and Mining of Molecular Markers Useful in Red Clover (Trifolium pratense) Breeding.</title>
        <authorList>
            <person name="Istvanek J."/>
            <person name="Dluhosova J."/>
            <person name="Dluhos P."/>
            <person name="Patkova L."/>
            <person name="Nedelnik J."/>
            <person name="Repkova J."/>
        </authorList>
    </citation>
    <scope>NUCLEOTIDE SEQUENCE [LARGE SCALE GENOMIC DNA]</scope>
    <source>
        <strain evidence="12">cv. Tatra</strain>
        <tissue evidence="11">Young leaves</tissue>
    </source>
</reference>
<dbReference type="PANTHER" id="PTHR15710">
    <property type="entry name" value="E3 UBIQUITIN-PROTEIN LIGASE PRAJA"/>
    <property type="match status" value="1"/>
</dbReference>
<dbReference type="PANTHER" id="PTHR15710:SF34">
    <property type="entry name" value="E3 UBIQUITIN-PROTEIN LIGASE RHC1A-RELATED"/>
    <property type="match status" value="1"/>
</dbReference>
<feature type="region of interest" description="Disordered" evidence="9">
    <location>
        <begin position="236"/>
        <end position="285"/>
    </location>
</feature>
<dbReference type="SUPFAM" id="SSF57850">
    <property type="entry name" value="RING/U-box"/>
    <property type="match status" value="1"/>
</dbReference>
<evidence type="ECO:0000256" key="8">
    <source>
        <dbReference type="PROSITE-ProRule" id="PRU00175"/>
    </source>
</evidence>
<feature type="domain" description="RING-type" evidence="10">
    <location>
        <begin position="191"/>
        <end position="232"/>
    </location>
</feature>
<dbReference type="InterPro" id="IPR039525">
    <property type="entry name" value="RNF126-like_zinc-ribbon"/>
</dbReference>
<reference evidence="11 12" key="1">
    <citation type="journal article" date="2014" name="Am. J. Bot.">
        <title>Genome assembly and annotation for red clover (Trifolium pratense; Fabaceae).</title>
        <authorList>
            <person name="Istvanek J."/>
            <person name="Jaros M."/>
            <person name="Krenek A."/>
            <person name="Repkova J."/>
        </authorList>
    </citation>
    <scope>NUCLEOTIDE SEQUENCE [LARGE SCALE GENOMIC DNA]</scope>
    <source>
        <strain evidence="12">cv. Tatra</strain>
        <tissue evidence="11">Young leaves</tissue>
    </source>
</reference>
<keyword evidence="5 8" id="KW-0863">Zinc-finger</keyword>
<name>A0A2K3NCU6_TRIPR</name>
<dbReference type="SMART" id="SM00184">
    <property type="entry name" value="RING"/>
    <property type="match status" value="1"/>
</dbReference>
<evidence type="ECO:0000259" key="10">
    <source>
        <dbReference type="PROSITE" id="PS50089"/>
    </source>
</evidence>
<dbReference type="STRING" id="57577.A0A2K3NCU6"/>
<dbReference type="InterPro" id="IPR001841">
    <property type="entry name" value="Znf_RING"/>
</dbReference>
<evidence type="ECO:0000256" key="7">
    <source>
        <dbReference type="ARBA" id="ARBA00022833"/>
    </source>
</evidence>